<organism evidence="3 4">
    <name type="scientific">Zavarzinia compransoris</name>
    <dbReference type="NCBI Taxonomy" id="1264899"/>
    <lineage>
        <taxon>Bacteria</taxon>
        <taxon>Pseudomonadati</taxon>
        <taxon>Pseudomonadota</taxon>
        <taxon>Alphaproteobacteria</taxon>
        <taxon>Rhodospirillales</taxon>
        <taxon>Zavarziniaceae</taxon>
        <taxon>Zavarzinia</taxon>
    </lineage>
</organism>
<evidence type="ECO:0000313" key="4">
    <source>
        <dbReference type="Proteomes" id="UP000246077"/>
    </source>
</evidence>
<dbReference type="AlphaFoldDB" id="A0A317E0X0"/>
<dbReference type="OrthoDB" id="9787897at2"/>
<protein>
    <recommendedName>
        <fullName evidence="2">GP-PDE domain-containing protein</fullName>
    </recommendedName>
</protein>
<proteinExistence type="predicted"/>
<keyword evidence="4" id="KW-1185">Reference proteome</keyword>
<dbReference type="PROSITE" id="PS51704">
    <property type="entry name" value="GP_PDE"/>
    <property type="match status" value="1"/>
</dbReference>
<dbReference type="GO" id="GO:0006629">
    <property type="term" value="P:lipid metabolic process"/>
    <property type="evidence" value="ECO:0007669"/>
    <property type="project" value="InterPro"/>
</dbReference>
<sequence length="375" mass="41051">MPGGTPARRSGPMPCRSAPRSRSRRSSRSPDVAEGRRAPSRRLSLDAGGDRDLRPRRPGLVPAGRPAGGRRPPPRPDPADGGGCGPCLPRRAAAQPDDPGPAGAGGRHRLLPLSLCARLRPCRGRRDRPMTSADWLHSLPVAHRGLHDKAAGVPENSRAAFAAAADAGYAMEMDIQVAADGVPMVFHDDTLDRMTPERGRVDSWRSGDLRGLQLAGTGETIPTLADVLKLVGGRVPLLIEVKAARGQSGPLEAATAALLDHYRGRFAIQSFDPRCVGWFRRHRPQVLRGQISMDYRMDDEEPLPQWQKWFLTHMLFNRLTRPHFVAYDIRALPHRAVARARAAGLPALTWTVRSPADRKRAAQHADNIIFEGFRP</sequence>
<evidence type="ECO:0000256" key="1">
    <source>
        <dbReference type="SAM" id="MobiDB-lite"/>
    </source>
</evidence>
<dbReference type="Proteomes" id="UP000246077">
    <property type="component" value="Unassembled WGS sequence"/>
</dbReference>
<evidence type="ECO:0000313" key="3">
    <source>
        <dbReference type="EMBL" id="PWR19776.1"/>
    </source>
</evidence>
<dbReference type="EMBL" id="QGLF01000004">
    <property type="protein sequence ID" value="PWR19776.1"/>
    <property type="molecule type" value="Genomic_DNA"/>
</dbReference>
<dbReference type="PANTHER" id="PTHR46211:SF1">
    <property type="entry name" value="GLYCEROPHOSPHODIESTER PHOSPHODIESTERASE, CYTOPLASMIC"/>
    <property type="match status" value="1"/>
</dbReference>
<dbReference type="SUPFAM" id="SSF51695">
    <property type="entry name" value="PLC-like phosphodiesterases"/>
    <property type="match status" value="1"/>
</dbReference>
<evidence type="ECO:0000259" key="2">
    <source>
        <dbReference type="PROSITE" id="PS51704"/>
    </source>
</evidence>
<dbReference type="PANTHER" id="PTHR46211">
    <property type="entry name" value="GLYCEROPHOSPHORYL DIESTER PHOSPHODIESTERASE"/>
    <property type="match status" value="1"/>
</dbReference>
<dbReference type="Pfam" id="PF03009">
    <property type="entry name" value="GDPD"/>
    <property type="match status" value="1"/>
</dbReference>
<feature type="compositionally biased region" description="Low complexity" evidence="1">
    <location>
        <begin position="86"/>
        <end position="101"/>
    </location>
</feature>
<dbReference type="InterPro" id="IPR017946">
    <property type="entry name" value="PLC-like_Pdiesterase_TIM-brl"/>
</dbReference>
<comment type="caution">
    <text evidence="3">The sequence shown here is derived from an EMBL/GenBank/DDBJ whole genome shotgun (WGS) entry which is preliminary data.</text>
</comment>
<dbReference type="GO" id="GO:0008081">
    <property type="term" value="F:phosphoric diester hydrolase activity"/>
    <property type="evidence" value="ECO:0007669"/>
    <property type="project" value="InterPro"/>
</dbReference>
<dbReference type="InterPro" id="IPR030395">
    <property type="entry name" value="GP_PDE_dom"/>
</dbReference>
<feature type="region of interest" description="Disordered" evidence="1">
    <location>
        <begin position="1"/>
        <end position="108"/>
    </location>
</feature>
<name>A0A317E0X0_9PROT</name>
<reference evidence="4" key="1">
    <citation type="submission" date="2018-05" db="EMBL/GenBank/DDBJ databases">
        <title>Zavarzinia sp. HR-AS.</title>
        <authorList>
            <person name="Lee Y."/>
            <person name="Jeon C.O."/>
        </authorList>
    </citation>
    <scope>NUCLEOTIDE SEQUENCE [LARGE SCALE GENOMIC DNA]</scope>
    <source>
        <strain evidence="4">DSM 1231</strain>
    </source>
</reference>
<dbReference type="Gene3D" id="3.20.20.190">
    <property type="entry name" value="Phosphatidylinositol (PI) phosphodiesterase"/>
    <property type="match status" value="1"/>
</dbReference>
<accession>A0A317E0X0</accession>
<gene>
    <name evidence="3" type="ORF">DKG75_15050</name>
</gene>
<feature type="domain" description="GP-PDE" evidence="2">
    <location>
        <begin position="138"/>
        <end position="375"/>
    </location>
</feature>